<dbReference type="NCBIfam" id="TIGR00254">
    <property type="entry name" value="GGDEF"/>
    <property type="match status" value="1"/>
</dbReference>
<evidence type="ECO:0000256" key="2">
    <source>
        <dbReference type="ARBA" id="ARBA00034247"/>
    </source>
</evidence>
<comment type="catalytic activity">
    <reaction evidence="2">
        <text>2 GTP = 3',3'-c-di-GMP + 2 diphosphate</text>
        <dbReference type="Rhea" id="RHEA:24898"/>
        <dbReference type="ChEBI" id="CHEBI:33019"/>
        <dbReference type="ChEBI" id="CHEBI:37565"/>
        <dbReference type="ChEBI" id="CHEBI:58805"/>
        <dbReference type="EC" id="2.7.7.65"/>
    </reaction>
</comment>
<feature type="domain" description="GGDEF" evidence="3">
    <location>
        <begin position="1"/>
        <end position="109"/>
    </location>
</feature>
<dbReference type="PANTHER" id="PTHR45138:SF9">
    <property type="entry name" value="DIGUANYLATE CYCLASE DGCM-RELATED"/>
    <property type="match status" value="1"/>
</dbReference>
<organism evidence="4 5">
    <name type="scientific">Alteromonas alba</name>
    <dbReference type="NCBI Taxonomy" id="2079529"/>
    <lineage>
        <taxon>Bacteria</taxon>
        <taxon>Pseudomonadati</taxon>
        <taxon>Pseudomonadota</taxon>
        <taxon>Gammaproteobacteria</taxon>
        <taxon>Alteromonadales</taxon>
        <taxon>Alteromonadaceae</taxon>
        <taxon>Alteromonas/Salinimonas group</taxon>
        <taxon>Alteromonas</taxon>
    </lineage>
</organism>
<dbReference type="Pfam" id="PF00990">
    <property type="entry name" value="GGDEF"/>
    <property type="match status" value="1"/>
</dbReference>
<dbReference type="CDD" id="cd01949">
    <property type="entry name" value="GGDEF"/>
    <property type="match status" value="1"/>
</dbReference>
<dbReference type="EMBL" id="PVNP01000149">
    <property type="protein sequence ID" value="PRO73001.1"/>
    <property type="molecule type" value="Genomic_DNA"/>
</dbReference>
<reference evidence="5" key="1">
    <citation type="journal article" date="2020" name="Int. J. Syst. Evol. Microbiol.">
        <title>Alteromonas alba sp. nov., a marine bacterium isolated from the seawater of the West Pacific Ocean.</title>
        <authorList>
            <person name="Sun C."/>
            <person name="Wu Y.-H."/>
            <person name="Xamxidin M."/>
            <person name="Cheng H."/>
            <person name="Xu X.-W."/>
        </authorList>
    </citation>
    <scope>NUCLEOTIDE SEQUENCE [LARGE SCALE GENOMIC DNA]</scope>
    <source>
        <strain evidence="5">190</strain>
    </source>
</reference>
<dbReference type="InterPro" id="IPR043128">
    <property type="entry name" value="Rev_trsase/Diguanyl_cyclase"/>
</dbReference>
<sequence>MFDLSKNLIEQLPGPHDSIVRFGGEEFSVFLPDTTQEECRNIGQRMVDAVASLSIDNDASPLGKITISAGYVVSPSTHTPGLEQLLSEADLYLYEAKLAGKARLAGSTEKQNQVC</sequence>
<dbReference type="InterPro" id="IPR050469">
    <property type="entry name" value="Diguanylate_Cyclase"/>
</dbReference>
<evidence type="ECO:0000313" key="4">
    <source>
        <dbReference type="EMBL" id="PRO73001.1"/>
    </source>
</evidence>
<dbReference type="EC" id="2.7.7.65" evidence="1"/>
<dbReference type="SUPFAM" id="SSF55073">
    <property type="entry name" value="Nucleotide cyclase"/>
    <property type="match status" value="1"/>
</dbReference>
<accession>A0A2S9V962</accession>
<comment type="caution">
    <text evidence="4">The sequence shown here is derived from an EMBL/GenBank/DDBJ whole genome shotgun (WGS) entry which is preliminary data.</text>
</comment>
<dbReference type="InterPro" id="IPR029787">
    <property type="entry name" value="Nucleotide_cyclase"/>
</dbReference>
<name>A0A2S9V962_9ALTE</name>
<dbReference type="PROSITE" id="PS50887">
    <property type="entry name" value="GGDEF"/>
    <property type="match status" value="1"/>
</dbReference>
<dbReference type="OrthoDB" id="9812260at2"/>
<dbReference type="Proteomes" id="UP000238949">
    <property type="component" value="Unassembled WGS sequence"/>
</dbReference>
<dbReference type="Gene3D" id="3.30.70.270">
    <property type="match status" value="1"/>
</dbReference>
<evidence type="ECO:0000259" key="3">
    <source>
        <dbReference type="PROSITE" id="PS50887"/>
    </source>
</evidence>
<dbReference type="PANTHER" id="PTHR45138">
    <property type="entry name" value="REGULATORY COMPONENTS OF SENSORY TRANSDUCTION SYSTEM"/>
    <property type="match status" value="1"/>
</dbReference>
<dbReference type="InterPro" id="IPR000160">
    <property type="entry name" value="GGDEF_dom"/>
</dbReference>
<dbReference type="GO" id="GO:0052621">
    <property type="term" value="F:diguanylate cyclase activity"/>
    <property type="evidence" value="ECO:0007669"/>
    <property type="project" value="UniProtKB-EC"/>
</dbReference>
<evidence type="ECO:0000256" key="1">
    <source>
        <dbReference type="ARBA" id="ARBA00012528"/>
    </source>
</evidence>
<dbReference type="SMART" id="SM00267">
    <property type="entry name" value="GGDEF"/>
    <property type="match status" value="1"/>
</dbReference>
<dbReference type="AlphaFoldDB" id="A0A2S9V962"/>
<evidence type="ECO:0000313" key="5">
    <source>
        <dbReference type="Proteomes" id="UP000238949"/>
    </source>
</evidence>
<proteinExistence type="predicted"/>
<protein>
    <recommendedName>
        <fullName evidence="1">diguanylate cyclase</fullName>
        <ecNumber evidence="1">2.7.7.65</ecNumber>
    </recommendedName>
</protein>
<gene>
    <name evidence="4" type="ORF">C6Y40_13790</name>
</gene>
<keyword evidence="5" id="KW-1185">Reference proteome</keyword>